<comment type="catalytic activity">
    <reaction evidence="1 8">
        <text>D-mannose 6-phosphate = D-fructose 6-phosphate</text>
        <dbReference type="Rhea" id="RHEA:12356"/>
        <dbReference type="ChEBI" id="CHEBI:58735"/>
        <dbReference type="ChEBI" id="CHEBI:61527"/>
        <dbReference type="EC" id="5.3.1.8"/>
    </reaction>
</comment>
<gene>
    <name evidence="11" type="primary">manA</name>
    <name evidence="11" type="ORF">ACFQRG_17365</name>
</gene>
<evidence type="ECO:0000256" key="2">
    <source>
        <dbReference type="ARBA" id="ARBA00001947"/>
    </source>
</evidence>
<evidence type="ECO:0000256" key="1">
    <source>
        <dbReference type="ARBA" id="ARBA00000757"/>
    </source>
</evidence>
<protein>
    <recommendedName>
        <fullName evidence="4 8">Mannose-6-phosphate isomerase</fullName>
        <ecNumber evidence="4 8">5.3.1.8</ecNumber>
    </recommendedName>
</protein>
<dbReference type="InterPro" id="IPR014628">
    <property type="entry name" value="Man6P_isomerase_Firm_short"/>
</dbReference>
<proteinExistence type="inferred from homology"/>
<evidence type="ECO:0000256" key="5">
    <source>
        <dbReference type="ARBA" id="ARBA00022723"/>
    </source>
</evidence>
<evidence type="ECO:0000256" key="3">
    <source>
        <dbReference type="ARBA" id="ARBA00010772"/>
    </source>
</evidence>
<organism evidence="11 12">
    <name type="scientific">Scopulibacillus cellulosilyticus</name>
    <dbReference type="NCBI Taxonomy" id="2665665"/>
    <lineage>
        <taxon>Bacteria</taxon>
        <taxon>Bacillati</taxon>
        <taxon>Bacillota</taxon>
        <taxon>Bacilli</taxon>
        <taxon>Bacillales</taxon>
        <taxon>Sporolactobacillaceae</taxon>
        <taxon>Scopulibacillus</taxon>
    </lineage>
</organism>
<dbReference type="GO" id="GO:0004476">
    <property type="term" value="F:mannose-6-phosphate isomerase activity"/>
    <property type="evidence" value="ECO:0007669"/>
    <property type="project" value="UniProtKB-EC"/>
</dbReference>
<evidence type="ECO:0000256" key="7">
    <source>
        <dbReference type="ARBA" id="ARBA00023235"/>
    </source>
</evidence>
<dbReference type="Gene3D" id="2.60.120.10">
    <property type="entry name" value="Jelly Rolls"/>
    <property type="match status" value="2"/>
</dbReference>
<evidence type="ECO:0000256" key="4">
    <source>
        <dbReference type="ARBA" id="ARBA00011956"/>
    </source>
</evidence>
<dbReference type="NCBIfam" id="TIGR00218">
    <property type="entry name" value="manA"/>
    <property type="match status" value="1"/>
</dbReference>
<dbReference type="EC" id="5.3.1.8" evidence="4 8"/>
<dbReference type="InterPro" id="IPR051804">
    <property type="entry name" value="Carb_Metab_Reg_Kinase/Isom"/>
</dbReference>
<dbReference type="PANTHER" id="PTHR42742">
    <property type="entry name" value="TRANSCRIPTIONAL REPRESSOR MPRA"/>
    <property type="match status" value="1"/>
</dbReference>
<evidence type="ECO:0000256" key="6">
    <source>
        <dbReference type="ARBA" id="ARBA00022833"/>
    </source>
</evidence>
<dbReference type="Pfam" id="PF20511">
    <property type="entry name" value="PMI_typeI_cat"/>
    <property type="match status" value="1"/>
</dbReference>
<sequence>MRHEPLFLEPSFKDRIWGGTKLREAFGYDIPSETTGECWGISAHPHGPSKVKNGPLKGKTLNQVWEQHPELFGSYADGEFPLLTKIIDAKTDLSVQVHPDDEYARKKENQPYGKTECWYIIDCEEGAEIIYGHNAQSPENFRAMVDEGEWDKLLRRVKVKPGDFFYVPSGTIHAIGGGIMILETQQSSDITYRVYDYDRKGSDGKPRELHIDPSIEVTQYPHRDPELNYRIHQDSQAVFKELVSEKYFAVQHWDIRGFAKVSKAQPFLLASVISGDGSMNVDGKTYQIKKGDHLIVPAGIDVFELDGNVEIIVSHPSVALDQ</sequence>
<dbReference type="InterPro" id="IPR001250">
    <property type="entry name" value="Man6P_Isoase-1"/>
</dbReference>
<evidence type="ECO:0000313" key="12">
    <source>
        <dbReference type="Proteomes" id="UP001596505"/>
    </source>
</evidence>
<dbReference type="PANTHER" id="PTHR42742:SF3">
    <property type="entry name" value="FRUCTOKINASE"/>
    <property type="match status" value="1"/>
</dbReference>
<dbReference type="InterPro" id="IPR049071">
    <property type="entry name" value="MPI_cupin_dom"/>
</dbReference>
<evidence type="ECO:0000259" key="9">
    <source>
        <dbReference type="Pfam" id="PF20511"/>
    </source>
</evidence>
<reference evidence="12" key="1">
    <citation type="journal article" date="2019" name="Int. J. Syst. Evol. Microbiol.">
        <title>The Global Catalogue of Microorganisms (GCM) 10K type strain sequencing project: providing services to taxonomists for standard genome sequencing and annotation.</title>
        <authorList>
            <consortium name="The Broad Institute Genomics Platform"/>
            <consortium name="The Broad Institute Genome Sequencing Center for Infectious Disease"/>
            <person name="Wu L."/>
            <person name="Ma J."/>
        </authorList>
    </citation>
    <scope>NUCLEOTIDE SEQUENCE [LARGE SCALE GENOMIC DNA]</scope>
    <source>
        <strain evidence="12">CGMCC 1.16305</strain>
    </source>
</reference>
<dbReference type="PIRSF" id="PIRSF036894">
    <property type="entry name" value="PMI_Firm_short"/>
    <property type="match status" value="1"/>
</dbReference>
<evidence type="ECO:0000256" key="8">
    <source>
        <dbReference type="PIRNR" id="PIRNR036894"/>
    </source>
</evidence>
<comment type="caution">
    <text evidence="11">The sequence shown here is derived from an EMBL/GenBank/DDBJ whole genome shotgun (WGS) entry which is preliminary data.</text>
</comment>
<comment type="cofactor">
    <cofactor evidence="2 8">
        <name>Zn(2+)</name>
        <dbReference type="ChEBI" id="CHEBI:29105"/>
    </cofactor>
</comment>
<keyword evidence="12" id="KW-1185">Reference proteome</keyword>
<dbReference type="EMBL" id="JBHTCO010000037">
    <property type="protein sequence ID" value="MFC7394695.1"/>
    <property type="molecule type" value="Genomic_DNA"/>
</dbReference>
<accession>A0ABW2Q3P9</accession>
<dbReference type="InterPro" id="IPR014710">
    <property type="entry name" value="RmlC-like_jellyroll"/>
</dbReference>
<comment type="similarity">
    <text evidence="3 8">Belongs to the mannose-6-phosphate isomerase type 1 family.</text>
</comment>
<name>A0ABW2Q3P9_9BACL</name>
<keyword evidence="5 8" id="KW-0479">Metal-binding</keyword>
<dbReference type="InterPro" id="IPR046457">
    <property type="entry name" value="PMI_typeI_cat"/>
</dbReference>
<feature type="domain" description="Phosphomannose isomerase type I catalytic" evidence="9">
    <location>
        <begin position="7"/>
        <end position="108"/>
    </location>
</feature>
<keyword evidence="7 8" id="KW-0413">Isomerase</keyword>
<dbReference type="Pfam" id="PF21621">
    <property type="entry name" value="MPI_cupin_dom"/>
    <property type="match status" value="1"/>
</dbReference>
<evidence type="ECO:0000313" key="11">
    <source>
        <dbReference type="EMBL" id="MFC7394695.1"/>
    </source>
</evidence>
<evidence type="ECO:0000259" key="10">
    <source>
        <dbReference type="Pfam" id="PF21621"/>
    </source>
</evidence>
<dbReference type="CDD" id="cd07010">
    <property type="entry name" value="cupin_PMI_type_I_N_bac"/>
    <property type="match status" value="1"/>
</dbReference>
<feature type="domain" description="Mannose-6-phosphate isomerase cupin" evidence="10">
    <location>
        <begin position="241"/>
        <end position="316"/>
    </location>
</feature>
<dbReference type="SUPFAM" id="SSF51182">
    <property type="entry name" value="RmlC-like cupins"/>
    <property type="match status" value="1"/>
</dbReference>
<dbReference type="InterPro" id="IPR011051">
    <property type="entry name" value="RmlC_Cupin_sf"/>
</dbReference>
<dbReference type="Proteomes" id="UP001596505">
    <property type="component" value="Unassembled WGS sequence"/>
</dbReference>
<keyword evidence="6 8" id="KW-0862">Zinc</keyword>
<dbReference type="RefSeq" id="WP_380968414.1">
    <property type="nucleotide sequence ID" value="NZ_JBHTCO010000037.1"/>
</dbReference>